<evidence type="ECO:0000259" key="7">
    <source>
        <dbReference type="Pfam" id="PF00082"/>
    </source>
</evidence>
<dbReference type="AlphaFoldDB" id="A0A8H4SRG6"/>
<evidence type="ECO:0000256" key="1">
    <source>
        <dbReference type="ARBA" id="ARBA00011073"/>
    </source>
</evidence>
<dbReference type="OrthoDB" id="206201at2759"/>
<organism evidence="8 9">
    <name type="scientific">Fusarium gaditjirri</name>
    <dbReference type="NCBI Taxonomy" id="282569"/>
    <lineage>
        <taxon>Eukaryota</taxon>
        <taxon>Fungi</taxon>
        <taxon>Dikarya</taxon>
        <taxon>Ascomycota</taxon>
        <taxon>Pezizomycotina</taxon>
        <taxon>Sordariomycetes</taxon>
        <taxon>Hypocreomycetidae</taxon>
        <taxon>Hypocreales</taxon>
        <taxon>Nectriaceae</taxon>
        <taxon>Fusarium</taxon>
        <taxon>Fusarium nisikadoi species complex</taxon>
    </lineage>
</organism>
<evidence type="ECO:0000256" key="5">
    <source>
        <dbReference type="SAM" id="MobiDB-lite"/>
    </source>
</evidence>
<keyword evidence="6" id="KW-0732">Signal</keyword>
<dbReference type="PANTHER" id="PTHR43806:SF11">
    <property type="entry name" value="CEREVISIN-RELATED"/>
    <property type="match status" value="1"/>
</dbReference>
<dbReference type="GO" id="GO:0004252">
    <property type="term" value="F:serine-type endopeptidase activity"/>
    <property type="evidence" value="ECO:0007669"/>
    <property type="project" value="InterPro"/>
</dbReference>
<proteinExistence type="inferred from homology"/>
<name>A0A8H4SRG6_9HYPO</name>
<evidence type="ECO:0000256" key="4">
    <source>
        <dbReference type="ARBA" id="ARBA00022825"/>
    </source>
</evidence>
<dbReference type="Pfam" id="PF00082">
    <property type="entry name" value="Peptidase_S8"/>
    <property type="match status" value="1"/>
</dbReference>
<feature type="region of interest" description="Disordered" evidence="5">
    <location>
        <begin position="517"/>
        <end position="537"/>
    </location>
</feature>
<evidence type="ECO:0000256" key="6">
    <source>
        <dbReference type="SAM" id="SignalP"/>
    </source>
</evidence>
<sequence length="894" mass="98405">MSDVASIRLTWRLLRAVLPVFSVADTFPTTDDIALGGSGTLSEFDETQLGCVLTALRSEFEYLTTTQKNLDVGEFTSDGTKWAFLATSLTALLGDLEDLVHKDIIKSEKHVKLTMHPDHLESFKKLVVSWGALKYRHKTQADDSVSKDIAGDKSNAANLANPGSARIEPIPIADWKLETLTDDMAFGDIEVIEHAHIFASACTSLFTKMSDNPACGNPHRAKLCLSGFKQDRLLMDIETCKEADWISAVFTSERSDVLRVAFNSEIMWVDDAGGEIELPRIAEREESLNYHLTNERHLALKYRRLASVFLAASVFQLINSPWIEQHLDLEHIFLTPPSDKHVEQWFPRIHCALASKDDRRLQSESIAALGVLVMELKANRCASWTFQEDNDLSRDEPSFSHRLADGFGKLLPLFGDMFGPGRSLAPPVSKPSAVAERPILFDDEDATPSQKERDESKEFLNRLSPLFRYIKGLRKSHIAQKHHPRIRIAVLDFGVDMGIQLISQAIKTHHINGSKSKSFVGPEGSWQQDSHGHGSHMAQPLIKTAPTAEIYILKICTGKTVEPGYMKGIAEAIDWATDVCDADILSMSFAYQEDDALIDAALGTAICRNKLISAAASNNGGLEPRARPARREGVICIHATDALGNKGRINPSPLDRADNFATLGVAVPLRWAGTDIYKSGTSYAKGGVYVSLGHSLGGQGSILAKVLSSGFGGDASLKGERQTHVVWKLEALETTYFFPQPSYYRKCLQLEDVDAFQELGDHKDPVYLITGLKTACGATMTMKRGRQVESNAEASVETPAGPVDLQVGVKASASSEAELKIYHKRAFFGGPSTLKTKTVLKGAVLADDEPEVKDDDADEDNYEIYDLDDEDMEGLTVVKDEDEDEAWVLPSQQA</sequence>
<reference evidence="8" key="2">
    <citation type="submission" date="2020-05" db="EMBL/GenBank/DDBJ databases">
        <authorList>
            <person name="Kim H.-S."/>
            <person name="Proctor R.H."/>
            <person name="Brown D.W."/>
        </authorList>
    </citation>
    <scope>NUCLEOTIDE SEQUENCE</scope>
    <source>
        <strain evidence="8">NRRL 45417</strain>
    </source>
</reference>
<gene>
    <name evidence="8" type="ORF">FGADI_12772</name>
</gene>
<keyword evidence="4" id="KW-0720">Serine protease</keyword>
<evidence type="ECO:0000256" key="3">
    <source>
        <dbReference type="ARBA" id="ARBA00022801"/>
    </source>
</evidence>
<keyword evidence="2" id="KW-0645">Protease</keyword>
<dbReference type="InterPro" id="IPR050131">
    <property type="entry name" value="Peptidase_S8_subtilisin-like"/>
</dbReference>
<dbReference type="InterPro" id="IPR000209">
    <property type="entry name" value="Peptidase_S8/S53_dom"/>
</dbReference>
<evidence type="ECO:0000313" key="9">
    <source>
        <dbReference type="Proteomes" id="UP000604273"/>
    </source>
</evidence>
<evidence type="ECO:0000313" key="8">
    <source>
        <dbReference type="EMBL" id="KAF4944318.1"/>
    </source>
</evidence>
<dbReference type="CDD" id="cd00306">
    <property type="entry name" value="Peptidases_S8_S53"/>
    <property type="match status" value="1"/>
</dbReference>
<comment type="caution">
    <text evidence="8">The sequence shown here is derived from an EMBL/GenBank/DDBJ whole genome shotgun (WGS) entry which is preliminary data.</text>
</comment>
<dbReference type="EMBL" id="JABFAI010000445">
    <property type="protein sequence ID" value="KAF4944318.1"/>
    <property type="molecule type" value="Genomic_DNA"/>
</dbReference>
<feature type="signal peptide" evidence="6">
    <location>
        <begin position="1"/>
        <end position="24"/>
    </location>
</feature>
<dbReference type="SUPFAM" id="SSF52743">
    <property type="entry name" value="Subtilisin-like"/>
    <property type="match status" value="1"/>
</dbReference>
<keyword evidence="3" id="KW-0378">Hydrolase</keyword>
<dbReference type="Gene3D" id="3.40.50.200">
    <property type="entry name" value="Peptidase S8/S53 domain"/>
    <property type="match status" value="1"/>
</dbReference>
<dbReference type="InterPro" id="IPR036852">
    <property type="entry name" value="Peptidase_S8/S53_dom_sf"/>
</dbReference>
<keyword evidence="9" id="KW-1185">Reference proteome</keyword>
<dbReference type="PANTHER" id="PTHR43806">
    <property type="entry name" value="PEPTIDASE S8"/>
    <property type="match status" value="1"/>
</dbReference>
<comment type="similarity">
    <text evidence="1">Belongs to the peptidase S8 family.</text>
</comment>
<feature type="chain" id="PRO_5034409838" description="Peptidase S8/S53 domain-containing protein" evidence="6">
    <location>
        <begin position="25"/>
        <end position="894"/>
    </location>
</feature>
<feature type="domain" description="Peptidase S8/S53" evidence="7">
    <location>
        <begin position="486"/>
        <end position="642"/>
    </location>
</feature>
<evidence type="ECO:0000256" key="2">
    <source>
        <dbReference type="ARBA" id="ARBA00022670"/>
    </source>
</evidence>
<dbReference type="GO" id="GO:0006508">
    <property type="term" value="P:proteolysis"/>
    <property type="evidence" value="ECO:0007669"/>
    <property type="project" value="UniProtKB-KW"/>
</dbReference>
<accession>A0A8H4SRG6</accession>
<dbReference type="Proteomes" id="UP000604273">
    <property type="component" value="Unassembled WGS sequence"/>
</dbReference>
<protein>
    <recommendedName>
        <fullName evidence="7">Peptidase S8/S53 domain-containing protein</fullName>
    </recommendedName>
</protein>
<reference evidence="8" key="1">
    <citation type="journal article" date="2020" name="BMC Genomics">
        <title>Correction to: Identification and distribution of gene clusters required for synthesis of sphingolipid metabolism inhibitors in diverse species of the filamentous fungus Fusarium.</title>
        <authorList>
            <person name="Kim H.S."/>
            <person name="Lohmar J.M."/>
            <person name="Busman M."/>
            <person name="Brown D.W."/>
            <person name="Naumann T.A."/>
            <person name="Divon H.H."/>
            <person name="Lysoe E."/>
            <person name="Uhlig S."/>
            <person name="Proctor R.H."/>
        </authorList>
    </citation>
    <scope>NUCLEOTIDE SEQUENCE</scope>
    <source>
        <strain evidence="8">NRRL 45417</strain>
    </source>
</reference>